<gene>
    <name evidence="2" type="ORF">DAKH74_015600</name>
</gene>
<name>A0AAV5RTI9_MAUHU</name>
<evidence type="ECO:0000313" key="3">
    <source>
        <dbReference type="Proteomes" id="UP001377567"/>
    </source>
</evidence>
<keyword evidence="3" id="KW-1185">Reference proteome</keyword>
<protein>
    <submittedName>
        <fullName evidence="2">Rcy1 protein</fullName>
    </submittedName>
</protein>
<dbReference type="AlphaFoldDB" id="A0AAV5RTI9"/>
<dbReference type="InterPro" id="IPR048627">
    <property type="entry name" value="Sec10_HB"/>
</dbReference>
<dbReference type="GO" id="GO:0000145">
    <property type="term" value="C:exocyst"/>
    <property type="evidence" value="ECO:0007669"/>
    <property type="project" value="TreeGrafter"/>
</dbReference>
<sequence length="799" mass="93083">MEDLLKVSNIVNNVVLNLNTRDYLNFKCINQTTYKTRLGEESDYKYFSRKLRQIGLKEDTQEAVEDNQLIDDTSHDVSLLNIYQELPTFTRKNYLTIFKTYYRVFDPYCQKLSNNKLTDFFPSPYDRDPLQQSKILQNIIRYNKSNSNAYEYYNKVVVNFEILKEIFINSCLNEMEINFSSNNYEIVGNFMHILLTFNEQNVAIDFFNSKIEFPTVSVGSSKDTDGDQETSDLNEEGLQQMFKPLKDFLNEWIGIIDHLFHEDYPMAINFYETFLQQSLLPLINELLKGPNDPEIFVERFPLVYKVLIQEFCDELVFSNNGSMAIESSTATEKEVAFRKKIFDLLNVYLEPNVLEYLDQSNIQFEKNVLRQFSNFQMEQRNKTETERMNISAENSARDLQKDELKDGDKNTFLDSFTKVFGITNKASKSEQMNDNLSNLINNSLRNIKNLINLELCLSIIRQTQDRIDVFLQFKTAEKLNTIVNEKCEDIFTITIKCLNEYHVKPAYEKAISLLQSYDINELPIVDDAAEGNENNNRQSLEPLINFSELINTSDIILQMISIFYRNELVTKKIINPETESKKNVWQSGLLQEKKNFESTVDNFVADGLNIGINKLVDQINHVFTTVQVPSDYFPAPDNRAIEIKPTQCCREIVTILNNHCFLLNGATDKGTIDVYQQEIGKRFFNVLVEHIKKQIISTQGAIILICDMNQYFDFFNEKLRQKSIIPYFQALKNVSNLYLIDGKDSKDLGKLIGDLNKFQGIFSQEEIYELVQRRQDWTLVKRDVEKVMYGLGLKDCTIM</sequence>
<dbReference type="Proteomes" id="UP001377567">
    <property type="component" value="Unassembled WGS sequence"/>
</dbReference>
<dbReference type="EMBL" id="BTGD01000003">
    <property type="protein sequence ID" value="GMM54944.1"/>
    <property type="molecule type" value="Genomic_DNA"/>
</dbReference>
<dbReference type="GO" id="GO:0006887">
    <property type="term" value="P:exocytosis"/>
    <property type="evidence" value="ECO:0007669"/>
    <property type="project" value="TreeGrafter"/>
</dbReference>
<evidence type="ECO:0000313" key="2">
    <source>
        <dbReference type="EMBL" id="GMM54944.1"/>
    </source>
</evidence>
<dbReference type="InterPro" id="IPR009976">
    <property type="entry name" value="Sec10-like"/>
</dbReference>
<dbReference type="GO" id="GO:0006893">
    <property type="term" value="P:Golgi to plasma membrane transport"/>
    <property type="evidence" value="ECO:0007669"/>
    <property type="project" value="TreeGrafter"/>
</dbReference>
<comment type="caution">
    <text evidence="2">The sequence shown here is derived from an EMBL/GenBank/DDBJ whole genome shotgun (WGS) entry which is preliminary data.</text>
</comment>
<proteinExistence type="predicted"/>
<dbReference type="PANTHER" id="PTHR12100:SF1">
    <property type="entry name" value="RECYCLIN-1"/>
    <property type="match status" value="1"/>
</dbReference>
<reference evidence="2 3" key="1">
    <citation type="journal article" date="2023" name="Elife">
        <title>Identification of key yeast species and microbe-microbe interactions impacting larval growth of Drosophila in the wild.</title>
        <authorList>
            <person name="Mure A."/>
            <person name="Sugiura Y."/>
            <person name="Maeda R."/>
            <person name="Honda K."/>
            <person name="Sakurai N."/>
            <person name="Takahashi Y."/>
            <person name="Watada M."/>
            <person name="Katoh T."/>
            <person name="Gotoh A."/>
            <person name="Gotoh Y."/>
            <person name="Taniguchi I."/>
            <person name="Nakamura K."/>
            <person name="Hayashi T."/>
            <person name="Katayama T."/>
            <person name="Uemura T."/>
            <person name="Hattori Y."/>
        </authorList>
    </citation>
    <scope>NUCLEOTIDE SEQUENCE [LARGE SCALE GENOMIC DNA]</scope>
    <source>
        <strain evidence="2 3">KH-74</strain>
    </source>
</reference>
<organism evidence="2 3">
    <name type="scientific">Maudiozyma humilis</name>
    <name type="common">Sour dough yeast</name>
    <name type="synonym">Kazachstania humilis</name>
    <dbReference type="NCBI Taxonomy" id="51915"/>
    <lineage>
        <taxon>Eukaryota</taxon>
        <taxon>Fungi</taxon>
        <taxon>Dikarya</taxon>
        <taxon>Ascomycota</taxon>
        <taxon>Saccharomycotina</taxon>
        <taxon>Saccharomycetes</taxon>
        <taxon>Saccharomycetales</taxon>
        <taxon>Saccharomycetaceae</taxon>
        <taxon>Maudiozyma</taxon>
    </lineage>
</organism>
<accession>A0AAV5RTI9</accession>
<dbReference type="PANTHER" id="PTHR12100">
    <property type="entry name" value="SEC10"/>
    <property type="match status" value="1"/>
</dbReference>
<feature type="domain" description="Exocyst complex component Sec10-like alpha-helical bundle" evidence="1">
    <location>
        <begin position="153"/>
        <end position="784"/>
    </location>
</feature>
<evidence type="ECO:0000259" key="1">
    <source>
        <dbReference type="Pfam" id="PF07393"/>
    </source>
</evidence>
<dbReference type="Pfam" id="PF07393">
    <property type="entry name" value="Sec10_HB"/>
    <property type="match status" value="1"/>
</dbReference>